<evidence type="ECO:0000256" key="3">
    <source>
        <dbReference type="SAM" id="SignalP"/>
    </source>
</evidence>
<dbReference type="RefSeq" id="WP_130021059.1">
    <property type="nucleotide sequence ID" value="NZ_SEWF01000013.1"/>
</dbReference>
<evidence type="ECO:0000256" key="1">
    <source>
        <dbReference type="ARBA" id="ARBA00005564"/>
    </source>
</evidence>
<dbReference type="GO" id="GO:0006006">
    <property type="term" value="P:glucose metabolic process"/>
    <property type="evidence" value="ECO:0007669"/>
    <property type="project" value="UniProtKB-KW"/>
</dbReference>
<sequence>MSFKNICFFGLSVLLLMSYNSYSQGNDYYLIVGTYTNKGSDGMYVYKFNTQTGDFSAMIDKTSGLKNPTFLDVAPNHKFIYAVGETQDGTVNAYGFDNKTGKLTKLNTQSAEGGSPCHISIDKTGQWALVGNYMGGNLTVLPIQKDGTLGKPTQTINHEGKGVNTSRQEKPHVHSVNIAPNNVDVFVPDLGIDKIVSYKLNAKTGNLTVGNPAATKTANGAGPRHFTIHPNGKWAYVIQELNYTVTAYDYANGALKEIQTISTLPSDYKGNNSCADIHISADGKFLYGSNRFYDHLVVYSIDQKTGKLTYIKNEPVLGKTPRNFMIDPSGQWVLVANQDSDNIVVFKRDAEKGTLTPTGKELKVSMPVCLKMIKVDK</sequence>
<dbReference type="GO" id="GO:0005829">
    <property type="term" value="C:cytosol"/>
    <property type="evidence" value="ECO:0007669"/>
    <property type="project" value="TreeGrafter"/>
</dbReference>
<dbReference type="Proteomes" id="UP000293162">
    <property type="component" value="Unassembled WGS sequence"/>
</dbReference>
<evidence type="ECO:0000256" key="2">
    <source>
        <dbReference type="ARBA" id="ARBA00022526"/>
    </source>
</evidence>
<feature type="chain" id="PRO_5020185538" evidence="3">
    <location>
        <begin position="26"/>
        <end position="377"/>
    </location>
</feature>
<dbReference type="PANTHER" id="PTHR30344:SF1">
    <property type="entry name" value="6-PHOSPHOGLUCONOLACTONASE"/>
    <property type="match status" value="1"/>
</dbReference>
<comment type="caution">
    <text evidence="4">The sequence shown here is derived from an EMBL/GenBank/DDBJ whole genome shotgun (WGS) entry which is preliminary data.</text>
</comment>
<protein>
    <submittedName>
        <fullName evidence="4">Lactonase family protein</fullName>
    </submittedName>
</protein>
<dbReference type="OrthoDB" id="9790815at2"/>
<dbReference type="Gene3D" id="2.130.10.10">
    <property type="entry name" value="YVTN repeat-like/Quinoprotein amine dehydrogenase"/>
    <property type="match status" value="1"/>
</dbReference>
<organism evidence="4 5">
    <name type="scientific">Emticicia agri</name>
    <dbReference type="NCBI Taxonomy" id="2492393"/>
    <lineage>
        <taxon>Bacteria</taxon>
        <taxon>Pseudomonadati</taxon>
        <taxon>Bacteroidota</taxon>
        <taxon>Cytophagia</taxon>
        <taxon>Cytophagales</taxon>
        <taxon>Leadbetterellaceae</taxon>
        <taxon>Emticicia</taxon>
    </lineage>
</organism>
<dbReference type="InterPro" id="IPR019405">
    <property type="entry name" value="Lactonase_7-beta_prop"/>
</dbReference>
<gene>
    <name evidence="4" type="ORF">EWM59_11180</name>
</gene>
<feature type="signal peptide" evidence="3">
    <location>
        <begin position="1"/>
        <end position="25"/>
    </location>
</feature>
<keyword evidence="2" id="KW-0313">Glucose metabolism</keyword>
<accession>A0A4Q5M0H9</accession>
<dbReference type="EMBL" id="SEWF01000013">
    <property type="protein sequence ID" value="RYU95668.1"/>
    <property type="molecule type" value="Genomic_DNA"/>
</dbReference>
<dbReference type="InterPro" id="IPR015943">
    <property type="entry name" value="WD40/YVTN_repeat-like_dom_sf"/>
</dbReference>
<keyword evidence="5" id="KW-1185">Reference proteome</keyword>
<evidence type="ECO:0000313" key="4">
    <source>
        <dbReference type="EMBL" id="RYU95668.1"/>
    </source>
</evidence>
<name>A0A4Q5M0H9_9BACT</name>
<keyword evidence="2" id="KW-0119">Carbohydrate metabolism</keyword>
<keyword evidence="3" id="KW-0732">Signal</keyword>
<dbReference type="FunFam" id="2.130.10.10:FF:000306">
    <property type="entry name" value="3-carboxymuconate cyclase"/>
    <property type="match status" value="1"/>
</dbReference>
<dbReference type="InterPro" id="IPR011048">
    <property type="entry name" value="Haem_d1_sf"/>
</dbReference>
<comment type="similarity">
    <text evidence="1">Belongs to the cycloisomerase 2 family.</text>
</comment>
<dbReference type="AlphaFoldDB" id="A0A4Q5M0H9"/>
<dbReference type="PANTHER" id="PTHR30344">
    <property type="entry name" value="6-PHOSPHOGLUCONOLACTONASE-RELATED"/>
    <property type="match status" value="1"/>
</dbReference>
<dbReference type="SUPFAM" id="SSF51004">
    <property type="entry name" value="C-terminal (heme d1) domain of cytochrome cd1-nitrite reductase"/>
    <property type="match status" value="1"/>
</dbReference>
<dbReference type="GO" id="GO:0017057">
    <property type="term" value="F:6-phosphogluconolactonase activity"/>
    <property type="evidence" value="ECO:0007669"/>
    <property type="project" value="TreeGrafter"/>
</dbReference>
<dbReference type="InterPro" id="IPR050282">
    <property type="entry name" value="Cycloisomerase_2"/>
</dbReference>
<proteinExistence type="inferred from homology"/>
<dbReference type="Pfam" id="PF10282">
    <property type="entry name" value="Lactonase"/>
    <property type="match status" value="1"/>
</dbReference>
<evidence type="ECO:0000313" key="5">
    <source>
        <dbReference type="Proteomes" id="UP000293162"/>
    </source>
</evidence>
<reference evidence="4 5" key="1">
    <citation type="submission" date="2019-02" db="EMBL/GenBank/DDBJ databases">
        <title>Bacterial novel species Emticicia sp. 17J42-9 isolated from soil.</title>
        <authorList>
            <person name="Jung H.-Y."/>
        </authorList>
    </citation>
    <scope>NUCLEOTIDE SEQUENCE [LARGE SCALE GENOMIC DNA]</scope>
    <source>
        <strain evidence="4 5">17J42-9</strain>
    </source>
</reference>